<dbReference type="Pfam" id="PF13911">
    <property type="entry name" value="AhpC-TSA_2"/>
    <property type="match status" value="1"/>
</dbReference>
<protein>
    <submittedName>
        <fullName evidence="1">AhpC/TSA family protein</fullName>
    </submittedName>
</protein>
<proteinExistence type="predicted"/>
<evidence type="ECO:0000313" key="2">
    <source>
        <dbReference type="Proteomes" id="UP000658514"/>
    </source>
</evidence>
<dbReference type="EMBL" id="JACJQH010000036">
    <property type="protein sequence ID" value="MBD2198113.1"/>
    <property type="molecule type" value="Genomic_DNA"/>
</dbReference>
<reference evidence="1 2" key="1">
    <citation type="journal article" date="2020" name="ISME J.">
        <title>Comparative genomics reveals insights into cyanobacterial evolution and habitat adaptation.</title>
        <authorList>
            <person name="Chen M.Y."/>
            <person name="Teng W.K."/>
            <person name="Zhao L."/>
            <person name="Hu C.X."/>
            <person name="Zhou Y.K."/>
            <person name="Han B.P."/>
            <person name="Song L.R."/>
            <person name="Shu W.S."/>
        </authorList>
    </citation>
    <scope>NUCLEOTIDE SEQUENCE [LARGE SCALE GENOMIC DNA]</scope>
    <source>
        <strain evidence="1 2">FACHB-288</strain>
    </source>
</reference>
<accession>A0ABR8AFM5</accession>
<dbReference type="InterPro" id="IPR032801">
    <property type="entry name" value="PXL2A/B/C"/>
</dbReference>
<name>A0ABR8AFM5_9CYAN</name>
<gene>
    <name evidence="1" type="ORF">H6G24_21825</name>
</gene>
<dbReference type="Proteomes" id="UP000658514">
    <property type="component" value="Unassembled WGS sequence"/>
</dbReference>
<keyword evidence="2" id="KW-1185">Reference proteome</keyword>
<sequence length="265" mass="29558">MNPHNILQQTELQRVSDGITLPILKNCETASHILVLVWPQLGDFDSLEYAWWLQREATKFPAEKLAIRAVGIGDRTSGTKFCEYTGFSPQHLFMEPEAKLHQQLKLYSGLNLAVPGLSVSVKAWLNLMLMCAGLGSPGTLKEVFRGYRGDRQAPQLIGDDEIIQGTPLPAFKGSLFQLAGGGGFQRPFELATLRLRNMVEVLRNWQTYVPNSAYLTQRGGTFLFNSQGELLYEHRDPGILGFAANMSQPLSFLSLIDRDTFTATH</sequence>
<comment type="caution">
    <text evidence="1">The sequence shown here is derived from an EMBL/GenBank/DDBJ whole genome shotgun (WGS) entry which is preliminary data.</text>
</comment>
<dbReference type="RefSeq" id="WP_190545505.1">
    <property type="nucleotide sequence ID" value="NZ_CAWPNO010000069.1"/>
</dbReference>
<organism evidence="1 2">
    <name type="scientific">Calothrix parietina FACHB-288</name>
    <dbReference type="NCBI Taxonomy" id="2692896"/>
    <lineage>
        <taxon>Bacteria</taxon>
        <taxon>Bacillati</taxon>
        <taxon>Cyanobacteriota</taxon>
        <taxon>Cyanophyceae</taxon>
        <taxon>Nostocales</taxon>
        <taxon>Calotrichaceae</taxon>
        <taxon>Calothrix</taxon>
    </lineage>
</organism>
<evidence type="ECO:0000313" key="1">
    <source>
        <dbReference type="EMBL" id="MBD2198113.1"/>
    </source>
</evidence>